<dbReference type="EMBL" id="KB446543">
    <property type="protein sequence ID" value="EME40841.1"/>
    <property type="molecule type" value="Genomic_DNA"/>
</dbReference>
<reference evidence="2 3" key="2">
    <citation type="journal article" date="2012" name="PLoS Pathog.">
        <title>Diverse lifestyles and strategies of plant pathogenesis encoded in the genomes of eighteen Dothideomycetes fungi.</title>
        <authorList>
            <person name="Ohm R.A."/>
            <person name="Feau N."/>
            <person name="Henrissat B."/>
            <person name="Schoch C.L."/>
            <person name="Horwitz B.A."/>
            <person name="Barry K.W."/>
            <person name="Condon B.J."/>
            <person name="Copeland A.C."/>
            <person name="Dhillon B."/>
            <person name="Glaser F."/>
            <person name="Hesse C.N."/>
            <person name="Kosti I."/>
            <person name="LaButti K."/>
            <person name="Lindquist E.A."/>
            <person name="Lucas S."/>
            <person name="Salamov A.A."/>
            <person name="Bradshaw R.E."/>
            <person name="Ciuffetti L."/>
            <person name="Hamelin R.C."/>
            <person name="Kema G.H.J."/>
            <person name="Lawrence C."/>
            <person name="Scott J.A."/>
            <person name="Spatafora J.W."/>
            <person name="Turgeon B.G."/>
            <person name="de Wit P.J.G.M."/>
            <person name="Zhong S."/>
            <person name="Goodwin S.B."/>
            <person name="Grigoriev I.V."/>
        </authorList>
    </citation>
    <scope>NUCLEOTIDE SEQUENCE [LARGE SCALE GENOMIC DNA]</scope>
    <source>
        <strain evidence="3">NZE10 / CBS 128990</strain>
    </source>
</reference>
<protein>
    <submittedName>
        <fullName evidence="2">Uncharacterized protein</fullName>
    </submittedName>
</protein>
<feature type="compositionally biased region" description="Basic residues" evidence="1">
    <location>
        <begin position="33"/>
        <end position="46"/>
    </location>
</feature>
<evidence type="ECO:0000256" key="1">
    <source>
        <dbReference type="SAM" id="MobiDB-lite"/>
    </source>
</evidence>
<name>N1PHQ3_DOTSN</name>
<feature type="compositionally biased region" description="Basic and acidic residues" evidence="1">
    <location>
        <begin position="21"/>
        <end position="32"/>
    </location>
</feature>
<evidence type="ECO:0000313" key="3">
    <source>
        <dbReference type="Proteomes" id="UP000016933"/>
    </source>
</evidence>
<gene>
    <name evidence="2" type="ORF">DOTSEDRAFT_74411</name>
</gene>
<evidence type="ECO:0000313" key="2">
    <source>
        <dbReference type="EMBL" id="EME40841.1"/>
    </source>
</evidence>
<dbReference type="Proteomes" id="UP000016933">
    <property type="component" value="Unassembled WGS sequence"/>
</dbReference>
<keyword evidence="3" id="KW-1185">Reference proteome</keyword>
<dbReference type="PANTHER" id="PTHR37540:SF5">
    <property type="entry name" value="TRANSCRIPTION FACTOR DOMAIN-CONTAINING PROTEIN"/>
    <property type="match status" value="1"/>
</dbReference>
<dbReference type="HOGENOM" id="CLU_637823_0_0_1"/>
<sequence length="372" mass="40981">MAENAESSPPELSFIVYENDADLKQPRREVRSHVARAQHRRARKSHQGASKGAQRAAGKDTRAQRNHERRTTAAVEVHGEVHGEEKGRPSRASKGPCRLTAEGSRARQSARRVPIAATPGTTLPGVSTAIPSAAQLVQAGGVERRVVRESVLDDPADKMASILGRLQLDFPTVMEQYKWIVWAQSPDWQRIFAPDMPPGEGSREMLGRLSEDPALIATAALIGTSHIVDILYSRLDTLISRCIMDLRGFVTRTINGALRDPERGTCDAVIGAVLLLATDEGLQGQIESYHAHMRGLVQMINIRGGLISLNRRQLYLESLVKWQDANVSVAMGNKQTYYSMCDNPSLDLPEVTPCLSLWPRTDGVSVRKQLDE</sequence>
<dbReference type="STRING" id="675120.N1PHQ3"/>
<dbReference type="OrthoDB" id="4159781at2759"/>
<proteinExistence type="predicted"/>
<feature type="compositionally biased region" description="Basic and acidic residues" evidence="1">
    <location>
        <begin position="57"/>
        <end position="88"/>
    </location>
</feature>
<reference evidence="3" key="1">
    <citation type="journal article" date="2012" name="PLoS Genet.">
        <title>The genomes of the fungal plant pathogens Cladosporium fulvum and Dothistroma septosporum reveal adaptation to different hosts and lifestyles but also signatures of common ancestry.</title>
        <authorList>
            <person name="de Wit P.J.G.M."/>
            <person name="van der Burgt A."/>
            <person name="Oekmen B."/>
            <person name="Stergiopoulos I."/>
            <person name="Abd-Elsalam K.A."/>
            <person name="Aerts A.L."/>
            <person name="Bahkali A.H."/>
            <person name="Beenen H.G."/>
            <person name="Chettri P."/>
            <person name="Cox M.P."/>
            <person name="Datema E."/>
            <person name="de Vries R.P."/>
            <person name="Dhillon B."/>
            <person name="Ganley A.R."/>
            <person name="Griffiths S.A."/>
            <person name="Guo Y."/>
            <person name="Hamelin R.C."/>
            <person name="Henrissat B."/>
            <person name="Kabir M.S."/>
            <person name="Jashni M.K."/>
            <person name="Kema G."/>
            <person name="Klaubauf S."/>
            <person name="Lapidus A."/>
            <person name="Levasseur A."/>
            <person name="Lindquist E."/>
            <person name="Mehrabi R."/>
            <person name="Ohm R.A."/>
            <person name="Owen T.J."/>
            <person name="Salamov A."/>
            <person name="Schwelm A."/>
            <person name="Schijlen E."/>
            <person name="Sun H."/>
            <person name="van den Burg H.A."/>
            <person name="van Ham R.C.H.J."/>
            <person name="Zhang S."/>
            <person name="Goodwin S.B."/>
            <person name="Grigoriev I.V."/>
            <person name="Collemare J."/>
            <person name="Bradshaw R.E."/>
        </authorList>
    </citation>
    <scope>NUCLEOTIDE SEQUENCE [LARGE SCALE GENOMIC DNA]</scope>
    <source>
        <strain evidence="3">NZE10 / CBS 128990</strain>
    </source>
</reference>
<accession>N1PHQ3</accession>
<dbReference type="AlphaFoldDB" id="N1PHQ3"/>
<dbReference type="eggNOG" id="ENOG502R0RC">
    <property type="taxonomic scope" value="Eukaryota"/>
</dbReference>
<feature type="region of interest" description="Disordered" evidence="1">
    <location>
        <begin position="1"/>
        <end position="112"/>
    </location>
</feature>
<dbReference type="PANTHER" id="PTHR37540">
    <property type="entry name" value="TRANSCRIPTION FACTOR (ACR-2), PUTATIVE-RELATED-RELATED"/>
    <property type="match status" value="1"/>
</dbReference>
<organism evidence="2 3">
    <name type="scientific">Dothistroma septosporum (strain NZE10 / CBS 128990)</name>
    <name type="common">Red band needle blight fungus</name>
    <name type="synonym">Mycosphaerella pini</name>
    <dbReference type="NCBI Taxonomy" id="675120"/>
    <lineage>
        <taxon>Eukaryota</taxon>
        <taxon>Fungi</taxon>
        <taxon>Dikarya</taxon>
        <taxon>Ascomycota</taxon>
        <taxon>Pezizomycotina</taxon>
        <taxon>Dothideomycetes</taxon>
        <taxon>Dothideomycetidae</taxon>
        <taxon>Mycosphaerellales</taxon>
        <taxon>Mycosphaerellaceae</taxon>
        <taxon>Dothistroma</taxon>
    </lineage>
</organism>